<evidence type="ECO:0000313" key="3">
    <source>
        <dbReference type="EMBL" id="KAJ7045501.1"/>
    </source>
</evidence>
<name>A0AAD6XEY9_9AGAR</name>
<dbReference type="Gene3D" id="2.170.270.10">
    <property type="entry name" value="SET domain"/>
    <property type="match status" value="1"/>
</dbReference>
<proteinExistence type="predicted"/>
<dbReference type="AlphaFoldDB" id="A0AAD6XEY9"/>
<gene>
    <name evidence="3" type="ORF">C8F04DRAFT_1065009</name>
</gene>
<feature type="region of interest" description="Disordered" evidence="1">
    <location>
        <begin position="1"/>
        <end position="28"/>
    </location>
</feature>
<feature type="region of interest" description="Disordered" evidence="1">
    <location>
        <begin position="282"/>
        <end position="368"/>
    </location>
</feature>
<dbReference type="InterPro" id="IPR046341">
    <property type="entry name" value="SET_dom_sf"/>
</dbReference>
<evidence type="ECO:0000313" key="4">
    <source>
        <dbReference type="Proteomes" id="UP001218188"/>
    </source>
</evidence>
<dbReference type="PANTHER" id="PTHR12977">
    <property type="entry name" value="SUPPRESSOR OF VARIEGATION 4-20-RELATED"/>
    <property type="match status" value="1"/>
</dbReference>
<dbReference type="PANTHER" id="PTHR12977:SF4">
    <property type="entry name" value="HISTONE-LYSINE N-METHYLTRANSFERASE KMT5B"/>
    <property type="match status" value="1"/>
</dbReference>
<protein>
    <recommendedName>
        <fullName evidence="2">SET domain-containing protein</fullName>
    </recommendedName>
</protein>
<organism evidence="3 4">
    <name type="scientific">Mycena alexandri</name>
    <dbReference type="NCBI Taxonomy" id="1745969"/>
    <lineage>
        <taxon>Eukaryota</taxon>
        <taxon>Fungi</taxon>
        <taxon>Dikarya</taxon>
        <taxon>Basidiomycota</taxon>
        <taxon>Agaricomycotina</taxon>
        <taxon>Agaricomycetes</taxon>
        <taxon>Agaricomycetidae</taxon>
        <taxon>Agaricales</taxon>
        <taxon>Marasmiineae</taxon>
        <taxon>Mycenaceae</taxon>
        <taxon>Mycena</taxon>
    </lineage>
</organism>
<dbReference type="InterPro" id="IPR001214">
    <property type="entry name" value="SET_dom"/>
</dbReference>
<reference evidence="3" key="1">
    <citation type="submission" date="2023-03" db="EMBL/GenBank/DDBJ databases">
        <title>Massive genome expansion in bonnet fungi (Mycena s.s.) driven by repeated elements and novel gene families across ecological guilds.</title>
        <authorList>
            <consortium name="Lawrence Berkeley National Laboratory"/>
            <person name="Harder C.B."/>
            <person name="Miyauchi S."/>
            <person name="Viragh M."/>
            <person name="Kuo A."/>
            <person name="Thoen E."/>
            <person name="Andreopoulos B."/>
            <person name="Lu D."/>
            <person name="Skrede I."/>
            <person name="Drula E."/>
            <person name="Henrissat B."/>
            <person name="Morin E."/>
            <person name="Kohler A."/>
            <person name="Barry K."/>
            <person name="LaButti K."/>
            <person name="Morin E."/>
            <person name="Salamov A."/>
            <person name="Lipzen A."/>
            <person name="Mereny Z."/>
            <person name="Hegedus B."/>
            <person name="Baldrian P."/>
            <person name="Stursova M."/>
            <person name="Weitz H."/>
            <person name="Taylor A."/>
            <person name="Grigoriev I.V."/>
            <person name="Nagy L.G."/>
            <person name="Martin F."/>
            <person name="Kauserud H."/>
        </authorList>
    </citation>
    <scope>NUCLEOTIDE SEQUENCE</scope>
    <source>
        <strain evidence="3">CBHHK200</strain>
    </source>
</reference>
<feature type="compositionally biased region" description="Pro residues" evidence="1">
    <location>
        <begin position="345"/>
        <end position="360"/>
    </location>
</feature>
<feature type="compositionally biased region" description="Basic residues" evidence="1">
    <location>
        <begin position="292"/>
        <end position="302"/>
    </location>
</feature>
<dbReference type="SUPFAM" id="SSF82199">
    <property type="entry name" value="SET domain"/>
    <property type="match status" value="1"/>
</dbReference>
<dbReference type="InterPro" id="IPR039977">
    <property type="entry name" value="Suv4-20/Set9"/>
</dbReference>
<keyword evidence="4" id="KW-1185">Reference proteome</keyword>
<sequence length="368" mass="40261">MSSRPRRAATLGVKYNEDASGSSYPDGKPDTPFEKMIQLLNQQSFPSARLARIDDLVVYAMFATKARPTSYRALKPDTISGATMTADQGGLFNGCIKMHVDPLNPSFATCQEAAKEVMAKLPELFGEKLCYKVLVHMILRYKLMYSPESNVGIEKIVFGDDKITGGLRARTAIRAGAYLLHACGSLSSNLHKPGHATIEATTQQLGPTGSRLILGPLRFVNHDCNPNSQLYPIPNSNAFTIITLRQIEAGESITVKYTEGGYWGECLCGSCKGYSTLVLPRRENKQVPNPNKKQRRGGKRKTVSVNGVHVRIANDRGKLNIAPEHVPPSYVHIPPEPRRRKKPAVPAPPTSPPPGTPPPISVQVEKVE</sequence>
<dbReference type="PROSITE" id="PS50280">
    <property type="entry name" value="SET"/>
    <property type="match status" value="1"/>
</dbReference>
<dbReference type="EMBL" id="JARJCM010000004">
    <property type="protein sequence ID" value="KAJ7045501.1"/>
    <property type="molecule type" value="Genomic_DNA"/>
</dbReference>
<dbReference type="Pfam" id="PF00856">
    <property type="entry name" value="SET"/>
    <property type="match status" value="1"/>
</dbReference>
<dbReference type="GO" id="GO:0005634">
    <property type="term" value="C:nucleus"/>
    <property type="evidence" value="ECO:0007669"/>
    <property type="project" value="TreeGrafter"/>
</dbReference>
<dbReference type="GO" id="GO:0042799">
    <property type="term" value="F:histone H4K20 methyltransferase activity"/>
    <property type="evidence" value="ECO:0007669"/>
    <property type="project" value="TreeGrafter"/>
</dbReference>
<evidence type="ECO:0000256" key="1">
    <source>
        <dbReference type="SAM" id="MobiDB-lite"/>
    </source>
</evidence>
<feature type="domain" description="SET" evidence="2">
    <location>
        <begin position="154"/>
        <end position="258"/>
    </location>
</feature>
<accession>A0AAD6XEY9</accession>
<comment type="caution">
    <text evidence="3">The sequence shown here is derived from an EMBL/GenBank/DDBJ whole genome shotgun (WGS) entry which is preliminary data.</text>
</comment>
<dbReference type="Proteomes" id="UP001218188">
    <property type="component" value="Unassembled WGS sequence"/>
</dbReference>
<evidence type="ECO:0000259" key="2">
    <source>
        <dbReference type="PROSITE" id="PS50280"/>
    </source>
</evidence>